<evidence type="ECO:0000256" key="5">
    <source>
        <dbReference type="PROSITE-ProRule" id="PRU10007"/>
    </source>
</evidence>
<comment type="subunit">
    <text evidence="1">Homotetramer.</text>
</comment>
<gene>
    <name evidence="8" type="ORF">HYZ11_07785</name>
</gene>
<dbReference type="Pfam" id="PF00171">
    <property type="entry name" value="Aldedh"/>
    <property type="match status" value="1"/>
</dbReference>
<dbReference type="PANTHER" id="PTHR43521">
    <property type="entry name" value="ALPHA-AMINOADIPIC SEMIALDEHYDE DEHYDROGENASE"/>
    <property type="match status" value="1"/>
</dbReference>
<dbReference type="InterPro" id="IPR015590">
    <property type="entry name" value="Aldehyde_DH_dom"/>
</dbReference>
<evidence type="ECO:0000259" key="7">
    <source>
        <dbReference type="Pfam" id="PF00171"/>
    </source>
</evidence>
<feature type="domain" description="Aldehyde dehydrogenase" evidence="7">
    <location>
        <begin position="29"/>
        <end position="489"/>
    </location>
</feature>
<dbReference type="InterPro" id="IPR016163">
    <property type="entry name" value="Ald_DH_C"/>
</dbReference>
<dbReference type="EMBL" id="JACPUR010000017">
    <property type="protein sequence ID" value="MBI3127487.1"/>
    <property type="molecule type" value="Genomic_DNA"/>
</dbReference>
<keyword evidence="2 6" id="KW-0560">Oxidoreductase</keyword>
<keyword evidence="3" id="KW-0520">NAD</keyword>
<comment type="similarity">
    <text evidence="6">Belongs to the aldehyde dehydrogenase family.</text>
</comment>
<dbReference type="AlphaFoldDB" id="A0A932I0E7"/>
<feature type="active site" evidence="5">
    <location>
        <position position="265"/>
    </location>
</feature>
<evidence type="ECO:0000256" key="6">
    <source>
        <dbReference type="RuleBase" id="RU003345"/>
    </source>
</evidence>
<dbReference type="SUPFAM" id="SSF53720">
    <property type="entry name" value="ALDH-like"/>
    <property type="match status" value="1"/>
</dbReference>
<comment type="caution">
    <text evidence="8">The sequence shown here is derived from an EMBL/GenBank/DDBJ whole genome shotgun (WGS) entry which is preliminary data.</text>
</comment>
<dbReference type="EC" id="1.2.1.3" evidence="4"/>
<proteinExistence type="inferred from homology"/>
<dbReference type="InterPro" id="IPR016162">
    <property type="entry name" value="Ald_DH_N"/>
</dbReference>
<evidence type="ECO:0000256" key="4">
    <source>
        <dbReference type="ARBA" id="ARBA00024226"/>
    </source>
</evidence>
<reference evidence="8" key="1">
    <citation type="submission" date="2020-07" db="EMBL/GenBank/DDBJ databases">
        <title>Huge and variable diversity of episymbiotic CPR bacteria and DPANN archaea in groundwater ecosystems.</title>
        <authorList>
            <person name="He C.Y."/>
            <person name="Keren R."/>
            <person name="Whittaker M."/>
            <person name="Farag I.F."/>
            <person name="Doudna J."/>
            <person name="Cate J.H.D."/>
            <person name="Banfield J.F."/>
        </authorList>
    </citation>
    <scope>NUCLEOTIDE SEQUENCE</scope>
    <source>
        <strain evidence="8">NC_groundwater_763_Ag_S-0.2um_68_21</strain>
    </source>
</reference>
<name>A0A932I0E7_UNCTE</name>
<dbReference type="PROSITE" id="PS00687">
    <property type="entry name" value="ALDEHYDE_DEHYDR_GLU"/>
    <property type="match status" value="1"/>
</dbReference>
<evidence type="ECO:0000256" key="3">
    <source>
        <dbReference type="ARBA" id="ARBA00023027"/>
    </source>
</evidence>
<sequence length="508" mass="54461">MKLADVMRIFKLDTGVPALGTGRGFFAGKGDETASISPLDERPLASFHHASREQAEEVLQAARQAFHIWRGVPAPVRAQVLLDLAGAFREKKEPLAHLMTYEMGKPVREARIEIEDCAITATYAAGLARKIGGMEAPSIRPDVQLMEKWHPAGPVLIITAFNFPASLWAWNACLAVLCGDSTVWKPAPQTPLMTVAVLRIVAETLAGHPEVPEGVFSFIMGTNEDVAVPLVGDKRLPVVSATGSIGMGRAVGKAVAERLGTAILELGGNAAALFTPSAEMELSLRHAFFAATMNGGQRCTALRRLLVHESRWDGVVGRLKTAYKSLPVGDVFGENHTLSPLVDRKAAEGFEGKVRELKAEGIEMFTPGTALPDDGTYVPPCMSLLERDAPQPQEETFGPLLYVQPYSTFDEAIEKHNAVPQGLASGIYTNDVGEMQRFVSERGSDAGLVAVNDITGNLEVALAFGGTKDSGVLSEKGGDSWKHYMRRQSIVVNYSGQALPAAGVSFGS</sequence>
<dbReference type="Proteomes" id="UP000782312">
    <property type="component" value="Unassembled WGS sequence"/>
</dbReference>
<evidence type="ECO:0000256" key="1">
    <source>
        <dbReference type="ARBA" id="ARBA00011881"/>
    </source>
</evidence>
<dbReference type="InterPro" id="IPR016161">
    <property type="entry name" value="Ald_DH/histidinol_DH"/>
</dbReference>
<organism evidence="8 9">
    <name type="scientific">Tectimicrobiota bacterium</name>
    <dbReference type="NCBI Taxonomy" id="2528274"/>
    <lineage>
        <taxon>Bacteria</taxon>
        <taxon>Pseudomonadati</taxon>
        <taxon>Nitrospinota/Tectimicrobiota group</taxon>
        <taxon>Candidatus Tectimicrobiota</taxon>
    </lineage>
</organism>
<accession>A0A932I0E7</accession>
<evidence type="ECO:0000256" key="2">
    <source>
        <dbReference type="ARBA" id="ARBA00023002"/>
    </source>
</evidence>
<dbReference type="Gene3D" id="3.40.605.10">
    <property type="entry name" value="Aldehyde Dehydrogenase, Chain A, domain 1"/>
    <property type="match status" value="1"/>
</dbReference>
<dbReference type="Gene3D" id="3.40.309.10">
    <property type="entry name" value="Aldehyde Dehydrogenase, Chain A, domain 2"/>
    <property type="match status" value="1"/>
</dbReference>
<evidence type="ECO:0000313" key="9">
    <source>
        <dbReference type="Proteomes" id="UP000782312"/>
    </source>
</evidence>
<evidence type="ECO:0000313" key="8">
    <source>
        <dbReference type="EMBL" id="MBI3127487.1"/>
    </source>
</evidence>
<dbReference type="InterPro" id="IPR029510">
    <property type="entry name" value="Ald_DH_CS_GLU"/>
</dbReference>
<dbReference type="PANTHER" id="PTHR43521:SF1">
    <property type="entry name" value="ALPHA-AMINOADIPIC SEMIALDEHYDE DEHYDROGENASE"/>
    <property type="match status" value="1"/>
</dbReference>
<dbReference type="GO" id="GO:0004029">
    <property type="term" value="F:aldehyde dehydrogenase (NAD+) activity"/>
    <property type="evidence" value="ECO:0007669"/>
    <property type="project" value="UniProtKB-EC"/>
</dbReference>
<dbReference type="InterPro" id="IPR044638">
    <property type="entry name" value="ALDH7A1-like"/>
</dbReference>
<protein>
    <recommendedName>
        <fullName evidence="4">aldehyde dehydrogenase (NAD(+))</fullName>
        <ecNumber evidence="4">1.2.1.3</ecNumber>
    </recommendedName>
</protein>